<keyword evidence="3" id="KW-0813">Transport</keyword>
<dbReference type="PANTHER" id="PTHR30532">
    <property type="entry name" value="IRON III DICITRATE-BINDING PERIPLASMIC PROTEIN"/>
    <property type="match status" value="1"/>
</dbReference>
<dbReference type="RefSeq" id="WP_193912443.1">
    <property type="nucleotide sequence ID" value="NZ_JADEXG010000123.1"/>
</dbReference>
<evidence type="ECO:0000259" key="5">
    <source>
        <dbReference type="PROSITE" id="PS50983"/>
    </source>
</evidence>
<comment type="subcellular location">
    <subcellularLocation>
        <location evidence="1">Cell envelope</location>
    </subcellularLocation>
</comment>
<dbReference type="SUPFAM" id="SSF53807">
    <property type="entry name" value="Helical backbone' metal receptor"/>
    <property type="match status" value="1"/>
</dbReference>
<accession>A0A8J7AM22</accession>
<dbReference type="GO" id="GO:1901678">
    <property type="term" value="P:iron coordination entity transport"/>
    <property type="evidence" value="ECO:0007669"/>
    <property type="project" value="UniProtKB-ARBA"/>
</dbReference>
<evidence type="ECO:0000256" key="3">
    <source>
        <dbReference type="ARBA" id="ARBA00022448"/>
    </source>
</evidence>
<evidence type="ECO:0000256" key="2">
    <source>
        <dbReference type="ARBA" id="ARBA00008814"/>
    </source>
</evidence>
<dbReference type="EMBL" id="JADEXG010000123">
    <property type="protein sequence ID" value="MBE9080473.1"/>
    <property type="molecule type" value="Genomic_DNA"/>
</dbReference>
<comment type="similarity">
    <text evidence="2">Belongs to the bacterial solute-binding protein 8 family.</text>
</comment>
<evidence type="ECO:0000256" key="4">
    <source>
        <dbReference type="ARBA" id="ARBA00022729"/>
    </source>
</evidence>
<organism evidence="6 7">
    <name type="scientific">Vasconcelosia minhoensis LEGE 07310</name>
    <dbReference type="NCBI Taxonomy" id="915328"/>
    <lineage>
        <taxon>Bacteria</taxon>
        <taxon>Bacillati</taxon>
        <taxon>Cyanobacteriota</taxon>
        <taxon>Cyanophyceae</taxon>
        <taxon>Nodosilineales</taxon>
        <taxon>Cymatolegaceae</taxon>
        <taxon>Vasconcelosia</taxon>
        <taxon>Vasconcelosia minhoensis</taxon>
    </lineage>
</organism>
<dbReference type="AlphaFoldDB" id="A0A8J7AM22"/>
<gene>
    <name evidence="6" type="ORF">IQ241_24835</name>
</gene>
<keyword evidence="4" id="KW-0732">Signal</keyword>
<reference evidence="6" key="1">
    <citation type="submission" date="2020-10" db="EMBL/GenBank/DDBJ databases">
        <authorList>
            <person name="Castelo-Branco R."/>
            <person name="Eusebio N."/>
            <person name="Adriana R."/>
            <person name="Vieira A."/>
            <person name="Brugerolle De Fraissinette N."/>
            <person name="Rezende De Castro R."/>
            <person name="Schneider M.P."/>
            <person name="Vasconcelos V."/>
            <person name="Leao P.N."/>
        </authorList>
    </citation>
    <scope>NUCLEOTIDE SEQUENCE</scope>
    <source>
        <strain evidence="6">LEGE 07310</strain>
    </source>
</reference>
<proteinExistence type="inferred from homology"/>
<evidence type="ECO:0000256" key="1">
    <source>
        <dbReference type="ARBA" id="ARBA00004196"/>
    </source>
</evidence>
<dbReference type="Pfam" id="PF01497">
    <property type="entry name" value="Peripla_BP_2"/>
    <property type="match status" value="1"/>
</dbReference>
<name>A0A8J7AM22_9CYAN</name>
<dbReference type="PANTHER" id="PTHR30532:SF25">
    <property type="entry name" value="IRON(III) DICITRATE-BINDING PERIPLASMIC PROTEIN"/>
    <property type="match status" value="1"/>
</dbReference>
<sequence length="165" mass="18625">MTRSPLDKANKAQQVMNNYDGRIERFKAVMGNQLPMTAAIVEVRPNVLITYTKDTFPIQILSKAGISLPPALEKYDWRSWALSREKLDEINADVIFISTWQGSQQDNQAARSALEKLTSDPLWLQLNAIQQGRVYTVGDYIQGAGPLTANLILDDLFRYLLPTKL</sequence>
<dbReference type="GO" id="GO:0030288">
    <property type="term" value="C:outer membrane-bounded periplasmic space"/>
    <property type="evidence" value="ECO:0007669"/>
    <property type="project" value="TreeGrafter"/>
</dbReference>
<dbReference type="Gene3D" id="3.40.50.1980">
    <property type="entry name" value="Nitrogenase molybdenum iron protein domain"/>
    <property type="match status" value="1"/>
</dbReference>
<protein>
    <submittedName>
        <fullName evidence="6">ABC transporter substrate-binding protein</fullName>
    </submittedName>
</protein>
<comment type="caution">
    <text evidence="6">The sequence shown here is derived from an EMBL/GenBank/DDBJ whole genome shotgun (WGS) entry which is preliminary data.</text>
</comment>
<evidence type="ECO:0000313" key="7">
    <source>
        <dbReference type="Proteomes" id="UP000636505"/>
    </source>
</evidence>
<dbReference type="Proteomes" id="UP000636505">
    <property type="component" value="Unassembled WGS sequence"/>
</dbReference>
<evidence type="ECO:0000313" key="6">
    <source>
        <dbReference type="EMBL" id="MBE9080473.1"/>
    </source>
</evidence>
<feature type="domain" description="Fe/B12 periplasmic-binding" evidence="5">
    <location>
        <begin position="1"/>
        <end position="164"/>
    </location>
</feature>
<dbReference type="PROSITE" id="PS50983">
    <property type="entry name" value="FE_B12_PBP"/>
    <property type="match status" value="1"/>
</dbReference>
<dbReference type="InterPro" id="IPR051313">
    <property type="entry name" value="Bact_iron-sidero_bind"/>
</dbReference>
<dbReference type="InterPro" id="IPR002491">
    <property type="entry name" value="ABC_transptr_periplasmic_BD"/>
</dbReference>
<keyword evidence="7" id="KW-1185">Reference proteome</keyword>